<feature type="transmembrane region" description="Helical" evidence="2">
    <location>
        <begin position="6"/>
        <end position="21"/>
    </location>
</feature>
<gene>
    <name evidence="3" type="ORF">HRI96_05775</name>
</gene>
<dbReference type="RefSeq" id="WP_210118545.1">
    <property type="nucleotide sequence ID" value="NZ_CP054257.1"/>
</dbReference>
<dbReference type="EMBL" id="CP054257">
    <property type="protein sequence ID" value="QTQ11750.1"/>
    <property type="molecule type" value="Genomic_DNA"/>
</dbReference>
<reference evidence="3" key="1">
    <citation type="submission" date="2020-05" db="EMBL/GenBank/DDBJ databases">
        <authorList>
            <person name="Zeng H."/>
            <person name="Chan Y.K."/>
            <person name="Watt R.M."/>
        </authorList>
    </citation>
    <scope>NUCLEOTIDE SEQUENCE</scope>
    <source>
        <strain evidence="3">ATCC 700773</strain>
    </source>
</reference>
<accession>A0A975EZE7</accession>
<keyword evidence="2" id="KW-0472">Membrane</keyword>
<dbReference type="Proteomes" id="UP000671995">
    <property type="component" value="Chromosome"/>
</dbReference>
<proteinExistence type="predicted"/>
<feature type="compositionally biased region" description="Low complexity" evidence="1">
    <location>
        <begin position="129"/>
        <end position="141"/>
    </location>
</feature>
<keyword evidence="2" id="KW-0812">Transmembrane</keyword>
<reference evidence="3" key="2">
    <citation type="journal article" date="2021" name="Microbiol. Resour. Announc.">
        <title>Complete Genome Sequences of Three Human Oral Treponema parvum Isolates.</title>
        <authorList>
            <person name="Zeng H."/>
            <person name="Watt R.M."/>
        </authorList>
    </citation>
    <scope>NUCLEOTIDE SEQUENCE</scope>
    <source>
        <strain evidence="3">ATCC 700773</strain>
    </source>
</reference>
<organism evidence="3 4">
    <name type="scientific">Treponema parvum</name>
    <dbReference type="NCBI Taxonomy" id="138851"/>
    <lineage>
        <taxon>Bacteria</taxon>
        <taxon>Pseudomonadati</taxon>
        <taxon>Spirochaetota</taxon>
        <taxon>Spirochaetia</taxon>
        <taxon>Spirochaetales</taxon>
        <taxon>Treponemataceae</taxon>
        <taxon>Treponema</taxon>
    </lineage>
</organism>
<sequence length="266" mass="28906">MAVIIIFTLCIINLFLWFLFFKKFTRLFSTDSIIENTRAELNRMILDVNRNAERNITLIESRISDLKAAVSEADTHLAFIKAEEQKRKLGSVYKEKLDSAVHGSGSSASRAAAYKKNSLPPKSSPLKDGSSLSFAAGSESSGGKEKNPENDAQKKLFEFERQRDSSGQGGSTGENVFGDKNFNVTDGGSAAFGDSDASVSATDSADAAKGLDGISNIYMSDDPIVIKKSFNAQVNELYRRGETVEDIAAALSRSVTEVQFALDMNE</sequence>
<dbReference type="AlphaFoldDB" id="A0A975EZE7"/>
<feature type="region of interest" description="Disordered" evidence="1">
    <location>
        <begin position="110"/>
        <end position="180"/>
    </location>
</feature>
<evidence type="ECO:0000313" key="4">
    <source>
        <dbReference type="Proteomes" id="UP000671995"/>
    </source>
</evidence>
<evidence type="ECO:0000313" key="3">
    <source>
        <dbReference type="EMBL" id="QTQ11750.1"/>
    </source>
</evidence>
<evidence type="ECO:0000256" key="1">
    <source>
        <dbReference type="SAM" id="MobiDB-lite"/>
    </source>
</evidence>
<evidence type="ECO:0000256" key="2">
    <source>
        <dbReference type="SAM" id="Phobius"/>
    </source>
</evidence>
<keyword evidence="2" id="KW-1133">Transmembrane helix</keyword>
<name>A0A975EZE7_9SPIR</name>
<feature type="compositionally biased region" description="Basic and acidic residues" evidence="1">
    <location>
        <begin position="142"/>
        <end position="164"/>
    </location>
</feature>
<protein>
    <submittedName>
        <fullName evidence="3">Uncharacterized protein</fullName>
    </submittedName>
</protein>